<protein>
    <recommendedName>
        <fullName evidence="2">2-succinyl-6-hydroxy-2, 4-cyclohexadiene-1-carboxylate synthase</fullName>
    </recommendedName>
</protein>
<evidence type="ECO:0008006" key="2">
    <source>
        <dbReference type="Google" id="ProtNLM"/>
    </source>
</evidence>
<dbReference type="AlphaFoldDB" id="A0A645ERH0"/>
<gene>
    <name evidence="1" type="ORF">SDC9_151890</name>
</gene>
<dbReference type="SUPFAM" id="SSF53474">
    <property type="entry name" value="alpha/beta-Hydrolases"/>
    <property type="match status" value="1"/>
</dbReference>
<sequence length="168" mass="19147">MGGYVVQEFARLFHDLTSGIMVADSTPMFISYPKWETVSLKLSKSILRLYPWGYFKNVMAKQTSVKTDVRQKLITMFGKLSKEEFINSWSGIANVLHEENFDPNVTFYAVYGDKDKSGTIKLHAKDWPKHYPACKVFEISAAGHVSNMDNPDGFNRVMLEFLSAAFSR</sequence>
<organism evidence="1">
    <name type="scientific">bioreactor metagenome</name>
    <dbReference type="NCBI Taxonomy" id="1076179"/>
    <lineage>
        <taxon>unclassified sequences</taxon>
        <taxon>metagenomes</taxon>
        <taxon>ecological metagenomes</taxon>
    </lineage>
</organism>
<dbReference type="EMBL" id="VSSQ01050566">
    <property type="protein sequence ID" value="MPN04645.1"/>
    <property type="molecule type" value="Genomic_DNA"/>
</dbReference>
<proteinExistence type="predicted"/>
<reference evidence="1" key="1">
    <citation type="submission" date="2019-08" db="EMBL/GenBank/DDBJ databases">
        <authorList>
            <person name="Kucharzyk K."/>
            <person name="Murdoch R.W."/>
            <person name="Higgins S."/>
            <person name="Loffler F."/>
        </authorList>
    </citation>
    <scope>NUCLEOTIDE SEQUENCE</scope>
</reference>
<accession>A0A645ERH0</accession>
<dbReference type="Gene3D" id="3.40.50.1820">
    <property type="entry name" value="alpha/beta hydrolase"/>
    <property type="match status" value="1"/>
</dbReference>
<name>A0A645ERH0_9ZZZZ</name>
<dbReference type="InterPro" id="IPR029058">
    <property type="entry name" value="AB_hydrolase_fold"/>
</dbReference>
<comment type="caution">
    <text evidence="1">The sequence shown here is derived from an EMBL/GenBank/DDBJ whole genome shotgun (WGS) entry which is preliminary data.</text>
</comment>
<evidence type="ECO:0000313" key="1">
    <source>
        <dbReference type="EMBL" id="MPN04645.1"/>
    </source>
</evidence>